<evidence type="ECO:0000313" key="6">
    <source>
        <dbReference type="EMBL" id="MBC2664189.1"/>
    </source>
</evidence>
<sequence length="218" mass="24275">MSSSDMSTRTRILRAAETLFAQASYARVSMRAIASASGVHLGALPYHFGTKEALYRAIWEEWQGELDARALLKEARLQPKASREEELTSLVEAFFAGPRNLLRDPRGRYFVSIMVREAQDPTSGERTLLADFIYPNGNLIRQALADLFHDLPADALDASFDMMIAALRIVIERGSKSGTLPAPEQTEPLFDLLTDFVVQGWMAVCRRCESEDCQQSAG</sequence>
<dbReference type="Pfam" id="PF00440">
    <property type="entry name" value="TetR_N"/>
    <property type="match status" value="1"/>
</dbReference>
<feature type="DNA-binding region" description="H-T-H motif" evidence="4">
    <location>
        <begin position="29"/>
        <end position="48"/>
    </location>
</feature>
<keyword evidence="3" id="KW-0804">Transcription</keyword>
<dbReference type="PRINTS" id="PR00455">
    <property type="entry name" value="HTHTETR"/>
</dbReference>
<dbReference type="GO" id="GO:0003700">
    <property type="term" value="F:DNA-binding transcription factor activity"/>
    <property type="evidence" value="ECO:0007669"/>
    <property type="project" value="TreeGrafter"/>
</dbReference>
<dbReference type="InterPro" id="IPR001647">
    <property type="entry name" value="HTH_TetR"/>
</dbReference>
<evidence type="ECO:0000256" key="2">
    <source>
        <dbReference type="ARBA" id="ARBA00023125"/>
    </source>
</evidence>
<dbReference type="Proteomes" id="UP000566813">
    <property type="component" value="Unassembled WGS sequence"/>
</dbReference>
<dbReference type="AlphaFoldDB" id="A0A7X1FNQ8"/>
<evidence type="ECO:0000256" key="3">
    <source>
        <dbReference type="ARBA" id="ARBA00023163"/>
    </source>
</evidence>
<dbReference type="RefSeq" id="WP_185662431.1">
    <property type="nucleotide sequence ID" value="NZ_JACLAW010000001.1"/>
</dbReference>
<organism evidence="6 7">
    <name type="scientific">Novosphingobium flavum</name>
    <dbReference type="NCBI Taxonomy" id="1778672"/>
    <lineage>
        <taxon>Bacteria</taxon>
        <taxon>Pseudomonadati</taxon>
        <taxon>Pseudomonadota</taxon>
        <taxon>Alphaproteobacteria</taxon>
        <taxon>Sphingomonadales</taxon>
        <taxon>Sphingomonadaceae</taxon>
        <taxon>Novosphingobium</taxon>
    </lineage>
</organism>
<keyword evidence="1" id="KW-0805">Transcription regulation</keyword>
<accession>A0A7X1FNQ8</accession>
<dbReference type="PANTHER" id="PTHR30055">
    <property type="entry name" value="HTH-TYPE TRANSCRIPTIONAL REGULATOR RUTR"/>
    <property type="match status" value="1"/>
</dbReference>
<dbReference type="Gene3D" id="1.10.357.10">
    <property type="entry name" value="Tetracycline Repressor, domain 2"/>
    <property type="match status" value="1"/>
</dbReference>
<keyword evidence="2 4" id="KW-0238">DNA-binding</keyword>
<dbReference type="PROSITE" id="PS50977">
    <property type="entry name" value="HTH_TETR_2"/>
    <property type="match status" value="1"/>
</dbReference>
<proteinExistence type="predicted"/>
<dbReference type="EMBL" id="JACLAW010000001">
    <property type="protein sequence ID" value="MBC2664189.1"/>
    <property type="molecule type" value="Genomic_DNA"/>
</dbReference>
<evidence type="ECO:0000259" key="5">
    <source>
        <dbReference type="PROSITE" id="PS50977"/>
    </source>
</evidence>
<keyword evidence="7" id="KW-1185">Reference proteome</keyword>
<comment type="caution">
    <text evidence="6">The sequence shown here is derived from an EMBL/GenBank/DDBJ whole genome shotgun (WGS) entry which is preliminary data.</text>
</comment>
<evidence type="ECO:0000313" key="7">
    <source>
        <dbReference type="Proteomes" id="UP000566813"/>
    </source>
</evidence>
<name>A0A7X1FNQ8_9SPHN</name>
<dbReference type="PANTHER" id="PTHR30055:SF234">
    <property type="entry name" value="HTH-TYPE TRANSCRIPTIONAL REGULATOR BETI"/>
    <property type="match status" value="1"/>
</dbReference>
<reference evidence="6 7" key="1">
    <citation type="submission" date="2020-08" db="EMBL/GenBank/DDBJ databases">
        <title>The genome sequence of type strain Novosphingobium flavum NBRC 111647.</title>
        <authorList>
            <person name="Liu Y."/>
        </authorList>
    </citation>
    <scope>NUCLEOTIDE SEQUENCE [LARGE SCALE GENOMIC DNA]</scope>
    <source>
        <strain evidence="6 7">NBRC 111647</strain>
    </source>
</reference>
<dbReference type="InterPro" id="IPR009057">
    <property type="entry name" value="Homeodomain-like_sf"/>
</dbReference>
<dbReference type="SUPFAM" id="SSF46689">
    <property type="entry name" value="Homeodomain-like"/>
    <property type="match status" value="1"/>
</dbReference>
<gene>
    <name evidence="6" type="ORF">H7F51_01515</name>
</gene>
<protein>
    <submittedName>
        <fullName evidence="6">TetR/AcrR family transcriptional regulator</fullName>
    </submittedName>
</protein>
<dbReference type="InterPro" id="IPR050109">
    <property type="entry name" value="HTH-type_TetR-like_transc_reg"/>
</dbReference>
<feature type="domain" description="HTH tetR-type" evidence="5">
    <location>
        <begin position="6"/>
        <end position="66"/>
    </location>
</feature>
<evidence type="ECO:0000256" key="4">
    <source>
        <dbReference type="PROSITE-ProRule" id="PRU00335"/>
    </source>
</evidence>
<evidence type="ECO:0000256" key="1">
    <source>
        <dbReference type="ARBA" id="ARBA00023015"/>
    </source>
</evidence>
<dbReference type="GO" id="GO:0000976">
    <property type="term" value="F:transcription cis-regulatory region binding"/>
    <property type="evidence" value="ECO:0007669"/>
    <property type="project" value="TreeGrafter"/>
</dbReference>